<feature type="compositionally biased region" description="Basic and acidic residues" evidence="8">
    <location>
        <begin position="547"/>
        <end position="561"/>
    </location>
</feature>
<dbReference type="GO" id="GO:0030322">
    <property type="term" value="P:stabilization of membrane potential"/>
    <property type="evidence" value="ECO:0007669"/>
    <property type="project" value="TreeGrafter"/>
</dbReference>
<dbReference type="InterPro" id="IPR003280">
    <property type="entry name" value="2pore_dom_K_chnl"/>
</dbReference>
<evidence type="ECO:0000256" key="9">
    <source>
        <dbReference type="SAM" id="Phobius"/>
    </source>
</evidence>
<evidence type="ECO:0000256" key="3">
    <source>
        <dbReference type="ARBA" id="ARBA00022692"/>
    </source>
</evidence>
<dbReference type="GO" id="GO:0005886">
    <property type="term" value="C:plasma membrane"/>
    <property type="evidence" value="ECO:0007669"/>
    <property type="project" value="TreeGrafter"/>
</dbReference>
<organism evidence="11 12">
    <name type="scientific">Ditylenchus dipsaci</name>
    <dbReference type="NCBI Taxonomy" id="166011"/>
    <lineage>
        <taxon>Eukaryota</taxon>
        <taxon>Metazoa</taxon>
        <taxon>Ecdysozoa</taxon>
        <taxon>Nematoda</taxon>
        <taxon>Chromadorea</taxon>
        <taxon>Rhabditida</taxon>
        <taxon>Tylenchina</taxon>
        <taxon>Tylenchomorpha</taxon>
        <taxon>Sphaerularioidea</taxon>
        <taxon>Anguinidae</taxon>
        <taxon>Anguininae</taxon>
        <taxon>Ditylenchus</taxon>
    </lineage>
</organism>
<dbReference type="WBParaSite" id="jg15668">
    <property type="protein sequence ID" value="jg15668"/>
    <property type="gene ID" value="jg15668"/>
</dbReference>
<evidence type="ECO:0000256" key="4">
    <source>
        <dbReference type="ARBA" id="ARBA00022989"/>
    </source>
</evidence>
<reference evidence="12" key="1">
    <citation type="submission" date="2022-11" db="UniProtKB">
        <authorList>
            <consortium name="WormBaseParasite"/>
        </authorList>
    </citation>
    <scope>IDENTIFICATION</scope>
</reference>
<dbReference type="Proteomes" id="UP000887574">
    <property type="component" value="Unplaced"/>
</dbReference>
<sequence>MALKRKRFYSESLAALNRLSVDKPRNTASCSLHKIDETTSNDSHSSEKLNSESDISTDDEDEVVQCNLTGRLKTLKMISEYMTEHESVFHMVSTGTGGLFGGTFQIDSKAMQRKIFNRKKPTIFQHMARFHNKFGMRHYIMVALLAFYSILGGVMFEAIEAEPERLNLQANRDVLQQLIANMSSDIFTITNITLPENIQNDVILLIREYYRQMLKAEGKYVGSVFHKYEKFSVHLSWYFGSAVFYAMTLFTTIGKTLSVFYAIIGIPLMLVVLSDLGAVLLRFFTYTYNLVANAWTLMMDYICKRLFNDVLDYCDSELGKKSKTDSTSQSLQSEKDFPLYMAAIIVIMYLLFVSYVVCFFDYHDGSTSGLSFGDSFYFSFLSLSTIGLGVVNSTVYQRIEGQFLAVVDKIENYLETVHYYRHGREGYFVFKTLGANIQLLALALPIFDDIDEERIEALLEPENTKLGKRIFNKPRSISYTGGLDTNYHATLGILNSTPPPFSKIHIPLPVANSPIRRGSMGAFDYNYSSFQNFHRNHINYRSGKVAPSEKKIRRIQSERTRSSTTSTASPYSSSNCKW</sequence>
<dbReference type="SUPFAM" id="SSF81324">
    <property type="entry name" value="Voltage-gated potassium channels"/>
    <property type="match status" value="2"/>
</dbReference>
<feature type="region of interest" description="Disordered" evidence="8">
    <location>
        <begin position="32"/>
        <end position="60"/>
    </location>
</feature>
<feature type="transmembrane region" description="Helical" evidence="9">
    <location>
        <begin position="376"/>
        <end position="395"/>
    </location>
</feature>
<evidence type="ECO:0000256" key="7">
    <source>
        <dbReference type="ARBA" id="ARBA00023303"/>
    </source>
</evidence>
<feature type="transmembrane region" description="Helical" evidence="9">
    <location>
        <begin position="235"/>
        <end position="253"/>
    </location>
</feature>
<evidence type="ECO:0000313" key="12">
    <source>
        <dbReference type="WBParaSite" id="jg15668"/>
    </source>
</evidence>
<evidence type="ECO:0000256" key="1">
    <source>
        <dbReference type="ARBA" id="ARBA00004141"/>
    </source>
</evidence>
<keyword evidence="11" id="KW-1185">Reference proteome</keyword>
<dbReference type="AlphaFoldDB" id="A0A915D470"/>
<feature type="region of interest" description="Disordered" evidence="8">
    <location>
        <begin position="541"/>
        <end position="578"/>
    </location>
</feature>
<feature type="transmembrane region" description="Helical" evidence="9">
    <location>
        <begin position="337"/>
        <end position="356"/>
    </location>
</feature>
<protein>
    <submittedName>
        <fullName evidence="12">Potassium channel domain-containing protein</fullName>
    </submittedName>
</protein>
<dbReference type="Gene3D" id="1.10.287.70">
    <property type="match status" value="1"/>
</dbReference>
<accession>A0A915D470</accession>
<feature type="transmembrane region" description="Helical" evidence="9">
    <location>
        <begin position="260"/>
        <end position="280"/>
    </location>
</feature>
<keyword evidence="7" id="KW-0407">Ion channel</keyword>
<name>A0A915D470_9BILA</name>
<evidence type="ECO:0000256" key="8">
    <source>
        <dbReference type="SAM" id="MobiDB-lite"/>
    </source>
</evidence>
<evidence type="ECO:0000256" key="5">
    <source>
        <dbReference type="ARBA" id="ARBA00023065"/>
    </source>
</evidence>
<feature type="transmembrane region" description="Helical" evidence="9">
    <location>
        <begin position="139"/>
        <end position="159"/>
    </location>
</feature>
<dbReference type="PANTHER" id="PTHR11003:SF66">
    <property type="entry name" value="POTASSIUM CHANNEL DOMAIN-CONTAINING PROTEIN"/>
    <property type="match status" value="1"/>
</dbReference>
<dbReference type="GO" id="GO:0015271">
    <property type="term" value="F:outward rectifier potassium channel activity"/>
    <property type="evidence" value="ECO:0007669"/>
    <property type="project" value="TreeGrafter"/>
</dbReference>
<feature type="compositionally biased region" description="Low complexity" evidence="8">
    <location>
        <begin position="562"/>
        <end position="578"/>
    </location>
</feature>
<dbReference type="GO" id="GO:0022841">
    <property type="term" value="F:potassium ion leak channel activity"/>
    <property type="evidence" value="ECO:0007669"/>
    <property type="project" value="TreeGrafter"/>
</dbReference>
<evidence type="ECO:0000313" key="11">
    <source>
        <dbReference type="Proteomes" id="UP000887574"/>
    </source>
</evidence>
<keyword evidence="6 9" id="KW-0472">Membrane</keyword>
<dbReference type="InterPro" id="IPR013099">
    <property type="entry name" value="K_chnl_dom"/>
</dbReference>
<keyword evidence="4 9" id="KW-1133">Transmembrane helix</keyword>
<keyword evidence="3 9" id="KW-0812">Transmembrane</keyword>
<evidence type="ECO:0000256" key="2">
    <source>
        <dbReference type="ARBA" id="ARBA00022448"/>
    </source>
</evidence>
<comment type="subcellular location">
    <subcellularLocation>
        <location evidence="1">Membrane</location>
        <topology evidence="1">Multi-pass membrane protein</topology>
    </subcellularLocation>
</comment>
<evidence type="ECO:0000259" key="10">
    <source>
        <dbReference type="Pfam" id="PF07885"/>
    </source>
</evidence>
<dbReference type="Pfam" id="PF07885">
    <property type="entry name" value="Ion_trans_2"/>
    <property type="match status" value="1"/>
</dbReference>
<evidence type="ECO:0000256" key="6">
    <source>
        <dbReference type="ARBA" id="ARBA00023136"/>
    </source>
</evidence>
<dbReference type="PANTHER" id="PTHR11003">
    <property type="entry name" value="POTASSIUM CHANNEL, SUBFAMILY K"/>
    <property type="match status" value="1"/>
</dbReference>
<keyword evidence="5" id="KW-0406">Ion transport</keyword>
<feature type="domain" description="Potassium channel" evidence="10">
    <location>
        <begin position="348"/>
        <end position="399"/>
    </location>
</feature>
<proteinExistence type="predicted"/>
<keyword evidence="2" id="KW-0813">Transport</keyword>